<dbReference type="InterPro" id="IPR036374">
    <property type="entry name" value="OxRdtase_Mopterin-bd_sf"/>
</dbReference>
<evidence type="ECO:0000256" key="3">
    <source>
        <dbReference type="ARBA" id="ARBA00022692"/>
    </source>
</evidence>
<feature type="transmembrane region" description="Helical" evidence="6">
    <location>
        <begin position="335"/>
        <end position="357"/>
    </location>
</feature>
<dbReference type="InterPro" id="IPR000572">
    <property type="entry name" value="OxRdtase_Mopterin-bd_dom"/>
</dbReference>
<dbReference type="SUPFAM" id="SSF81342">
    <property type="entry name" value="Transmembrane di-heme cytochromes"/>
    <property type="match status" value="1"/>
</dbReference>
<dbReference type="InterPro" id="IPR011577">
    <property type="entry name" value="Cyt_b561_bac/Ni-Hgenase"/>
</dbReference>
<dbReference type="Pfam" id="PF01292">
    <property type="entry name" value="Ni_hydr_CYTB"/>
    <property type="match status" value="1"/>
</dbReference>
<gene>
    <name evidence="9" type="ORF">NTG6680_0814</name>
</gene>
<dbReference type="PANTHER" id="PTHR43032">
    <property type="entry name" value="PROTEIN-METHIONINE-SULFOXIDE REDUCTASE"/>
    <property type="match status" value="1"/>
</dbReference>
<feature type="transmembrane region" description="Helical" evidence="6">
    <location>
        <begin position="294"/>
        <end position="315"/>
    </location>
</feature>
<evidence type="ECO:0000259" key="7">
    <source>
        <dbReference type="Pfam" id="PF00174"/>
    </source>
</evidence>
<feature type="transmembrane region" description="Helical" evidence="6">
    <location>
        <begin position="249"/>
        <end position="273"/>
    </location>
</feature>
<dbReference type="RefSeq" id="WP_239796067.1">
    <property type="nucleotide sequence ID" value="NZ_OU912926.1"/>
</dbReference>
<evidence type="ECO:0000259" key="8">
    <source>
        <dbReference type="Pfam" id="PF01292"/>
    </source>
</evidence>
<evidence type="ECO:0000256" key="5">
    <source>
        <dbReference type="ARBA" id="ARBA00023136"/>
    </source>
</evidence>
<name>A0ABM8YX24_9PROT</name>
<evidence type="ECO:0000313" key="10">
    <source>
        <dbReference type="Proteomes" id="UP000839052"/>
    </source>
</evidence>
<feature type="domain" description="Oxidoreductase molybdopterin-binding" evidence="7">
    <location>
        <begin position="414"/>
        <end position="553"/>
    </location>
</feature>
<dbReference type="Gene3D" id="3.90.420.10">
    <property type="entry name" value="Oxidoreductase, molybdopterin-binding domain"/>
    <property type="match status" value="1"/>
</dbReference>
<evidence type="ECO:0000256" key="6">
    <source>
        <dbReference type="SAM" id="Phobius"/>
    </source>
</evidence>
<evidence type="ECO:0000256" key="4">
    <source>
        <dbReference type="ARBA" id="ARBA00022989"/>
    </source>
</evidence>
<dbReference type="InterPro" id="IPR016174">
    <property type="entry name" value="Di-haem_cyt_TM"/>
</dbReference>
<keyword evidence="10" id="KW-1185">Reference proteome</keyword>
<keyword evidence="5 6" id="KW-0472">Membrane</keyword>
<dbReference type="Proteomes" id="UP000839052">
    <property type="component" value="Chromosome"/>
</dbReference>
<protein>
    <submittedName>
        <fullName evidence="9">Oxidoreductase</fullName>
    </submittedName>
</protein>
<evidence type="ECO:0000256" key="1">
    <source>
        <dbReference type="ARBA" id="ARBA00004651"/>
    </source>
</evidence>
<dbReference type="EMBL" id="OU912926">
    <property type="protein sequence ID" value="CAG9932067.1"/>
    <property type="molecule type" value="Genomic_DNA"/>
</dbReference>
<accession>A0ABM8YX24</accession>
<sequence>MTNSREVQTPHDSLEMRLTTADDRIRLSDWTPPQAGVVPRLHIGKRWVNVLWIIPIVTAILIIGVAVCQGLRAIPAVQEFIARYPGTPASAPAVYSGFPWWLRLQHFFNLFFMVFIIRAGIQILADHPRLYWKRDCTPGTEWFRFQKEVPRNRIWTSKNDSVTIPKWLGIPGIRHSIGLARWWHFSFNLLWVINGTFFFILLFTTDQWQRLVPTTWAVFPNALSTTLQYWSLNFPVEHAWTRYNSLQQLTYFITVFIAAPLAIITGLMQGPAIANKLGWFAKILNRQAARTIHFFLLCWFLLYIFTHVTLVFITGMRQNLGYMFAGRDNNSWEGFIIFCAAMLLVIVTWVLASPFTIKHARLVQKVGHTMIGPIKGMAEWWSPGTEYSEKDISPYFWLNGRLPDSDAFNALMKDDFANYSLRVSGLVENPREFSYVEIKVMPKQEQITEHFCIQGWSGVAKWGGVPMRLILDIVKPTSDARYAVFYSFSEGSEGGGYYDVHKIENMRHALTILAYEMNGAPISVLYGAPLRLRCENELGFKMVKWIAAIEFVHDFADLGAGEGGYNEDHEFYGYRMPI</sequence>
<keyword evidence="4 6" id="KW-1133">Transmembrane helix</keyword>
<dbReference type="SUPFAM" id="SSF56524">
    <property type="entry name" value="Oxidoreductase molybdopterin-binding domain"/>
    <property type="match status" value="1"/>
</dbReference>
<evidence type="ECO:0000313" key="9">
    <source>
        <dbReference type="EMBL" id="CAG9932067.1"/>
    </source>
</evidence>
<keyword evidence="2" id="KW-1003">Cell membrane</keyword>
<comment type="subcellular location">
    <subcellularLocation>
        <location evidence="1">Cell membrane</location>
        <topology evidence="1">Multi-pass membrane protein</topology>
    </subcellularLocation>
</comment>
<organism evidence="9 10">
    <name type="scientific">Candidatus Nitrotoga arctica</name>
    <dbReference type="NCBI Taxonomy" id="453162"/>
    <lineage>
        <taxon>Bacteria</taxon>
        <taxon>Pseudomonadati</taxon>
        <taxon>Pseudomonadota</taxon>
        <taxon>Betaproteobacteria</taxon>
        <taxon>Nitrosomonadales</taxon>
        <taxon>Gallionellaceae</taxon>
        <taxon>Candidatus Nitrotoga</taxon>
    </lineage>
</organism>
<dbReference type="Pfam" id="PF00174">
    <property type="entry name" value="Oxidored_molyb"/>
    <property type="match status" value="1"/>
</dbReference>
<feature type="transmembrane region" description="Helical" evidence="6">
    <location>
        <begin position="182"/>
        <end position="203"/>
    </location>
</feature>
<evidence type="ECO:0000256" key="2">
    <source>
        <dbReference type="ARBA" id="ARBA00022475"/>
    </source>
</evidence>
<feature type="domain" description="Cytochrome b561 bacterial/Ni-hydrogenase" evidence="8">
    <location>
        <begin position="98"/>
        <end position="324"/>
    </location>
</feature>
<proteinExistence type="predicted"/>
<reference evidence="9 10" key="1">
    <citation type="submission" date="2021-10" db="EMBL/GenBank/DDBJ databases">
        <authorList>
            <person name="Koch H."/>
        </authorList>
    </citation>
    <scope>NUCLEOTIDE SEQUENCE [LARGE SCALE GENOMIC DNA]</scope>
    <source>
        <strain evidence="9">6680</strain>
    </source>
</reference>
<feature type="transmembrane region" description="Helical" evidence="6">
    <location>
        <begin position="107"/>
        <end position="125"/>
    </location>
</feature>
<dbReference type="Gene3D" id="1.20.950.20">
    <property type="entry name" value="Transmembrane di-heme cytochromes, Chain C"/>
    <property type="match status" value="1"/>
</dbReference>
<feature type="transmembrane region" description="Helical" evidence="6">
    <location>
        <begin position="50"/>
        <end position="74"/>
    </location>
</feature>
<keyword evidence="3 6" id="KW-0812">Transmembrane</keyword>